<feature type="transmembrane region" description="Helical" evidence="5">
    <location>
        <begin position="373"/>
        <end position="397"/>
    </location>
</feature>
<evidence type="ECO:0000256" key="2">
    <source>
        <dbReference type="ARBA" id="ARBA00022692"/>
    </source>
</evidence>
<proteinExistence type="predicted"/>
<dbReference type="InterPro" id="IPR017981">
    <property type="entry name" value="GPCR_2-like_7TM"/>
</dbReference>
<dbReference type="GO" id="GO:0005886">
    <property type="term" value="C:plasma membrane"/>
    <property type="evidence" value="ECO:0007669"/>
    <property type="project" value="TreeGrafter"/>
</dbReference>
<dbReference type="EMBL" id="QKKF02015211">
    <property type="protein sequence ID" value="RZF42395.1"/>
    <property type="molecule type" value="Genomic_DNA"/>
</dbReference>
<dbReference type="CDD" id="cd15039">
    <property type="entry name" value="7tmB3_Methuselah-like"/>
    <property type="match status" value="1"/>
</dbReference>
<evidence type="ECO:0000313" key="8">
    <source>
        <dbReference type="EMBL" id="RZF42395.1"/>
    </source>
</evidence>
<evidence type="ECO:0000256" key="5">
    <source>
        <dbReference type="SAM" id="Phobius"/>
    </source>
</evidence>
<gene>
    <name evidence="8" type="ORF">LSTR_LSTR004203</name>
</gene>
<feature type="transmembrane region" description="Helical" evidence="5">
    <location>
        <begin position="418"/>
        <end position="443"/>
    </location>
</feature>
<keyword evidence="2 5" id="KW-0812">Transmembrane</keyword>
<dbReference type="STRING" id="195883.A0A482X8U5"/>
<evidence type="ECO:0000256" key="1">
    <source>
        <dbReference type="ARBA" id="ARBA00004141"/>
    </source>
</evidence>
<protein>
    <recommendedName>
        <fullName evidence="7">G-protein coupled receptors family 2 profile 2 domain-containing protein</fullName>
    </recommendedName>
</protein>
<dbReference type="InterPro" id="IPR051384">
    <property type="entry name" value="Mth_GPCR"/>
</dbReference>
<dbReference type="PANTHER" id="PTHR47154">
    <property type="entry name" value="G-PROTEIN COUPLED RECEPTOR MTH-RELATED"/>
    <property type="match status" value="1"/>
</dbReference>
<dbReference type="SUPFAM" id="SSF81321">
    <property type="entry name" value="Family A G protein-coupled receptor-like"/>
    <property type="match status" value="1"/>
</dbReference>
<feature type="chain" id="PRO_5019738756" description="G-protein coupled receptors family 2 profile 2 domain-containing protein" evidence="6">
    <location>
        <begin position="21"/>
        <end position="636"/>
    </location>
</feature>
<feature type="signal peptide" evidence="6">
    <location>
        <begin position="1"/>
        <end position="20"/>
    </location>
</feature>
<evidence type="ECO:0000256" key="3">
    <source>
        <dbReference type="ARBA" id="ARBA00022989"/>
    </source>
</evidence>
<evidence type="ECO:0000256" key="6">
    <source>
        <dbReference type="SAM" id="SignalP"/>
    </source>
</evidence>
<dbReference type="AlphaFoldDB" id="A0A482X8U5"/>
<feature type="domain" description="G-protein coupled receptors family 2 profile 2" evidence="7">
    <location>
        <begin position="304"/>
        <end position="574"/>
    </location>
</feature>
<evidence type="ECO:0000259" key="7">
    <source>
        <dbReference type="PROSITE" id="PS50261"/>
    </source>
</evidence>
<feature type="transmembrane region" description="Helical" evidence="5">
    <location>
        <begin position="551"/>
        <end position="572"/>
    </location>
</feature>
<comment type="caution">
    <text evidence="8">The sequence shown here is derived from an EMBL/GenBank/DDBJ whole genome shotgun (WGS) entry which is preliminary data.</text>
</comment>
<dbReference type="PANTHER" id="PTHR47154:SF2">
    <property type="entry name" value="G-PROTEIN COUPLED RECEPTOR MTH-RELATED"/>
    <property type="match status" value="1"/>
</dbReference>
<dbReference type="PROSITE" id="PS50261">
    <property type="entry name" value="G_PROTEIN_RECEP_F2_4"/>
    <property type="match status" value="1"/>
</dbReference>
<dbReference type="GO" id="GO:0007166">
    <property type="term" value="P:cell surface receptor signaling pathway"/>
    <property type="evidence" value="ECO:0007669"/>
    <property type="project" value="InterPro"/>
</dbReference>
<dbReference type="GO" id="GO:0008528">
    <property type="term" value="F:G protein-coupled peptide receptor activity"/>
    <property type="evidence" value="ECO:0007669"/>
    <property type="project" value="TreeGrafter"/>
</dbReference>
<keyword evidence="4 5" id="KW-0472">Membrane</keyword>
<keyword evidence="6" id="KW-0732">Signal</keyword>
<dbReference type="Pfam" id="PF00002">
    <property type="entry name" value="7tm_2"/>
    <property type="match status" value="1"/>
</dbReference>
<dbReference type="OrthoDB" id="6082634at2759"/>
<feature type="transmembrane region" description="Helical" evidence="5">
    <location>
        <begin position="463"/>
        <end position="488"/>
    </location>
</feature>
<dbReference type="InParanoid" id="A0A482X8U5"/>
<reference evidence="8 9" key="1">
    <citation type="journal article" date="2017" name="Gigascience">
        <title>Genome sequence of the small brown planthopper, Laodelphax striatellus.</title>
        <authorList>
            <person name="Zhu J."/>
            <person name="Jiang F."/>
            <person name="Wang X."/>
            <person name="Yang P."/>
            <person name="Bao Y."/>
            <person name="Zhao W."/>
            <person name="Wang W."/>
            <person name="Lu H."/>
            <person name="Wang Q."/>
            <person name="Cui N."/>
            <person name="Li J."/>
            <person name="Chen X."/>
            <person name="Luo L."/>
            <person name="Yu J."/>
            <person name="Kang L."/>
            <person name="Cui F."/>
        </authorList>
    </citation>
    <scope>NUCLEOTIDE SEQUENCE [LARGE SCALE GENOMIC DNA]</scope>
    <source>
        <strain evidence="8">Lst14</strain>
    </source>
</reference>
<feature type="transmembrane region" description="Helical" evidence="5">
    <location>
        <begin position="522"/>
        <end position="545"/>
    </location>
</feature>
<name>A0A482X8U5_LAOST</name>
<dbReference type="InterPro" id="IPR000832">
    <property type="entry name" value="GPCR_2_secretin-like"/>
</dbReference>
<feature type="transmembrane region" description="Helical" evidence="5">
    <location>
        <begin position="341"/>
        <end position="361"/>
    </location>
</feature>
<comment type="subcellular location">
    <subcellularLocation>
        <location evidence="1">Membrane</location>
        <topology evidence="1">Multi-pass membrane protein</topology>
    </subcellularLocation>
</comment>
<keyword evidence="3 5" id="KW-1133">Transmembrane helix</keyword>
<organism evidence="8 9">
    <name type="scientific">Laodelphax striatellus</name>
    <name type="common">Small brown planthopper</name>
    <name type="synonym">Delphax striatella</name>
    <dbReference type="NCBI Taxonomy" id="195883"/>
    <lineage>
        <taxon>Eukaryota</taxon>
        <taxon>Metazoa</taxon>
        <taxon>Ecdysozoa</taxon>
        <taxon>Arthropoda</taxon>
        <taxon>Hexapoda</taxon>
        <taxon>Insecta</taxon>
        <taxon>Pterygota</taxon>
        <taxon>Neoptera</taxon>
        <taxon>Paraneoptera</taxon>
        <taxon>Hemiptera</taxon>
        <taxon>Auchenorrhyncha</taxon>
        <taxon>Fulgoroidea</taxon>
        <taxon>Delphacidae</taxon>
        <taxon>Criomorphinae</taxon>
        <taxon>Laodelphax</taxon>
    </lineage>
</organism>
<dbReference type="Gene3D" id="1.20.1070.10">
    <property type="entry name" value="Rhodopsin 7-helix transmembrane proteins"/>
    <property type="match status" value="1"/>
</dbReference>
<dbReference type="Proteomes" id="UP000291343">
    <property type="component" value="Unassembled WGS sequence"/>
</dbReference>
<sequence length="636" mass="70842">MFGGINMLILITSVVVFVSAQAPPDSTQTNYSPSAIIKIDKCCPLDERLSYNRRECKVPKTEPKIASDNTWLVGMLLPVDALPIVHYDPATTIRHTCQPKDIDFIILTEDSNYSLLEDGSLHLTQEITLPVGSFCIDRMLDDTIVILTCPCSSFVCVQKCCHPPLVLHISNVDGDASNAKCRMPPLQSIIWSQQIWTYQRESNRPLYEVHGNPECDAKAAQYIVDKRGKGISELHVTNDGGLQLANFGYFAPRTFCADIAITDSGVVDFGVYPVSGSLNDSGIYSGSISLNVITCRLRLSPTTRQHIYGVLYIIGTASLILTVLVHLLFPQLRKTAQAYIMIAYCTSLALAYMSHSVIIFAGVKIQGTIYCRILGLTIQGGFLAAFLWLNVICIDIAATFRGLHLSKNSGKIQKGKKFAACCFYVYGITALFIGLTMITQHILSENSSPIFANENCWFNDVTTATIFFFLPLGLSQLINIVLFISTALKIYKAQRQTAILSRDGSGRHTGKKPYSNQDKRRCYLFVKLFFLMGLTWTFEVISATFDEKNKLWYITDTINMLSGVIIFAMFCCKRKVIKLFLDTIKCKRETETNSSQKATVSPKLSNSYSTRSTSIHVFNIDSAYRNEISMTSSPNL</sequence>
<evidence type="ECO:0000256" key="4">
    <source>
        <dbReference type="ARBA" id="ARBA00023136"/>
    </source>
</evidence>
<accession>A0A482X8U5</accession>
<keyword evidence="9" id="KW-1185">Reference proteome</keyword>
<evidence type="ECO:0000313" key="9">
    <source>
        <dbReference type="Proteomes" id="UP000291343"/>
    </source>
</evidence>
<feature type="transmembrane region" description="Helical" evidence="5">
    <location>
        <begin position="307"/>
        <end position="329"/>
    </location>
</feature>